<dbReference type="EMBL" id="JAGGLG010000014">
    <property type="protein sequence ID" value="MBP2018505.1"/>
    <property type="molecule type" value="Genomic_DNA"/>
</dbReference>
<feature type="domain" description="ABC transporter" evidence="5">
    <location>
        <begin position="3"/>
        <end position="232"/>
    </location>
</feature>
<dbReference type="PANTHER" id="PTHR43335:SF2">
    <property type="entry name" value="ABC TRANSPORTER, ATP-BINDING PROTEIN"/>
    <property type="match status" value="1"/>
</dbReference>
<keyword evidence="4" id="KW-0067">ATP-binding</keyword>
<protein>
    <submittedName>
        <fullName evidence="6">ABC-type multidrug transport system ATPase subunit</fullName>
    </submittedName>
</protein>
<evidence type="ECO:0000313" key="7">
    <source>
        <dbReference type="Proteomes" id="UP001519289"/>
    </source>
</evidence>
<evidence type="ECO:0000313" key="6">
    <source>
        <dbReference type="EMBL" id="MBP2018505.1"/>
    </source>
</evidence>
<keyword evidence="7" id="KW-1185">Reference proteome</keyword>
<dbReference type="Proteomes" id="UP001519289">
    <property type="component" value="Unassembled WGS sequence"/>
</dbReference>
<evidence type="ECO:0000256" key="1">
    <source>
        <dbReference type="ARBA" id="ARBA00005417"/>
    </source>
</evidence>
<dbReference type="InterPro" id="IPR003439">
    <property type="entry name" value="ABC_transporter-like_ATP-bd"/>
</dbReference>
<dbReference type="CDD" id="cd03264">
    <property type="entry name" value="ABC_drug_resistance_like"/>
    <property type="match status" value="1"/>
</dbReference>
<dbReference type="SUPFAM" id="SSF52540">
    <property type="entry name" value="P-loop containing nucleoside triphosphate hydrolases"/>
    <property type="match status" value="1"/>
</dbReference>
<keyword evidence="3" id="KW-0547">Nucleotide-binding</keyword>
<dbReference type="PROSITE" id="PS50893">
    <property type="entry name" value="ABC_TRANSPORTER_2"/>
    <property type="match status" value="1"/>
</dbReference>
<dbReference type="InterPro" id="IPR027417">
    <property type="entry name" value="P-loop_NTPase"/>
</dbReference>
<dbReference type="InterPro" id="IPR003593">
    <property type="entry name" value="AAA+_ATPase"/>
</dbReference>
<comment type="similarity">
    <text evidence="1">Belongs to the ABC transporter superfamily.</text>
</comment>
<proteinExistence type="inferred from homology"/>
<evidence type="ECO:0000256" key="2">
    <source>
        <dbReference type="ARBA" id="ARBA00022448"/>
    </source>
</evidence>
<name>A0ABS4JSL6_9FIRM</name>
<organism evidence="6 7">
    <name type="scientific">Symbiobacterium terraclitae</name>
    <dbReference type="NCBI Taxonomy" id="557451"/>
    <lineage>
        <taxon>Bacteria</taxon>
        <taxon>Bacillati</taxon>
        <taxon>Bacillota</taxon>
        <taxon>Clostridia</taxon>
        <taxon>Eubacteriales</taxon>
        <taxon>Symbiobacteriaceae</taxon>
        <taxon>Symbiobacterium</taxon>
    </lineage>
</organism>
<dbReference type="PROSITE" id="PS00211">
    <property type="entry name" value="ABC_TRANSPORTER_1"/>
    <property type="match status" value="1"/>
</dbReference>
<sequence>MEIRLEGVTKTYRGGVRALDNLTLTIPRGMFGLLGPNGAGKTTLMRILVTLLEPTSGRITIAGIDRLQEPHRVRQIIGYLPQEFGFYRRLTAREYLDFAAGMKGIRPAERRRQVDELLSRVNLERDADRPVGGFSGGMKRRLGIAQALLGDPRVLVVDEPTAGLDPEERIRFRNLLTELAGDRIILLSTHIVADVESACSALAVIDRGRLRFAGSPGDLVGRARGLVWQLTVSAREFERLRGVLRVVGVRRTGDAVELRVLSPENPLGQGTPLAPTLEDGYLALMEGIPA</sequence>
<keyword evidence="2" id="KW-0813">Transport</keyword>
<accession>A0ABS4JSL6</accession>
<dbReference type="SMART" id="SM00382">
    <property type="entry name" value="AAA"/>
    <property type="match status" value="1"/>
</dbReference>
<dbReference type="RefSeq" id="WP_209466636.1">
    <property type="nucleotide sequence ID" value="NZ_JAGGLG010000014.1"/>
</dbReference>
<dbReference type="InterPro" id="IPR017871">
    <property type="entry name" value="ABC_transporter-like_CS"/>
</dbReference>
<evidence type="ECO:0000259" key="5">
    <source>
        <dbReference type="PROSITE" id="PS50893"/>
    </source>
</evidence>
<dbReference type="PANTHER" id="PTHR43335">
    <property type="entry name" value="ABC TRANSPORTER, ATP-BINDING PROTEIN"/>
    <property type="match status" value="1"/>
</dbReference>
<evidence type="ECO:0000256" key="4">
    <source>
        <dbReference type="ARBA" id="ARBA00022840"/>
    </source>
</evidence>
<gene>
    <name evidence="6" type="ORF">J2Z79_001920</name>
</gene>
<comment type="caution">
    <text evidence="6">The sequence shown here is derived from an EMBL/GenBank/DDBJ whole genome shotgun (WGS) entry which is preliminary data.</text>
</comment>
<evidence type="ECO:0000256" key="3">
    <source>
        <dbReference type="ARBA" id="ARBA00022741"/>
    </source>
</evidence>
<reference evidence="6 7" key="1">
    <citation type="submission" date="2021-03" db="EMBL/GenBank/DDBJ databases">
        <title>Genomic Encyclopedia of Type Strains, Phase IV (KMG-IV): sequencing the most valuable type-strain genomes for metagenomic binning, comparative biology and taxonomic classification.</title>
        <authorList>
            <person name="Goeker M."/>
        </authorList>
    </citation>
    <scope>NUCLEOTIDE SEQUENCE [LARGE SCALE GENOMIC DNA]</scope>
    <source>
        <strain evidence="6 7">DSM 27138</strain>
    </source>
</reference>
<dbReference type="Gene3D" id="3.40.50.300">
    <property type="entry name" value="P-loop containing nucleotide triphosphate hydrolases"/>
    <property type="match status" value="1"/>
</dbReference>
<dbReference type="Pfam" id="PF00005">
    <property type="entry name" value="ABC_tran"/>
    <property type="match status" value="1"/>
</dbReference>